<dbReference type="AlphaFoldDB" id="A0A8X6NKL6"/>
<gene>
    <name evidence="1" type="primary">AVEN_120569_1</name>
    <name evidence="1" type="ORF">NPIL_174111</name>
</gene>
<keyword evidence="2" id="KW-1185">Reference proteome</keyword>
<sequence>MTVAHCSSLQPSFSTNKIPPSDLILQNTQISISSQVNTIVEDCCEAQTLDKIVQPYGAIGKTCRSSDHCREGECCMTKNSMVGGCREMGCVGCPCQPNNAKSHLGDMYLWSCPCSEGLECVSEQIIENTEDKRLEYGLKFLKSHQKEPLLHTL</sequence>
<dbReference type="OrthoDB" id="6415770at2759"/>
<dbReference type="EMBL" id="BMAW01058764">
    <property type="protein sequence ID" value="GFT17936.1"/>
    <property type="molecule type" value="Genomic_DNA"/>
</dbReference>
<name>A0A8X6NKL6_NEPPI</name>
<accession>A0A8X6NKL6</accession>
<evidence type="ECO:0000313" key="2">
    <source>
        <dbReference type="Proteomes" id="UP000887013"/>
    </source>
</evidence>
<organism evidence="1 2">
    <name type="scientific">Nephila pilipes</name>
    <name type="common">Giant wood spider</name>
    <name type="synonym">Nephila maculata</name>
    <dbReference type="NCBI Taxonomy" id="299642"/>
    <lineage>
        <taxon>Eukaryota</taxon>
        <taxon>Metazoa</taxon>
        <taxon>Ecdysozoa</taxon>
        <taxon>Arthropoda</taxon>
        <taxon>Chelicerata</taxon>
        <taxon>Arachnida</taxon>
        <taxon>Araneae</taxon>
        <taxon>Araneomorphae</taxon>
        <taxon>Entelegynae</taxon>
        <taxon>Araneoidea</taxon>
        <taxon>Nephilidae</taxon>
        <taxon>Nephila</taxon>
    </lineage>
</organism>
<evidence type="ECO:0000313" key="1">
    <source>
        <dbReference type="EMBL" id="GFT17936.1"/>
    </source>
</evidence>
<dbReference type="Proteomes" id="UP000887013">
    <property type="component" value="Unassembled WGS sequence"/>
</dbReference>
<dbReference type="Gene3D" id="2.10.80.10">
    <property type="entry name" value="Lipase, subunit A"/>
    <property type="match status" value="1"/>
</dbReference>
<protein>
    <submittedName>
        <fullName evidence="1">Uncharacterized protein</fullName>
    </submittedName>
</protein>
<reference evidence="1" key="1">
    <citation type="submission" date="2020-08" db="EMBL/GenBank/DDBJ databases">
        <title>Multicomponent nature underlies the extraordinary mechanical properties of spider dragline silk.</title>
        <authorList>
            <person name="Kono N."/>
            <person name="Nakamura H."/>
            <person name="Mori M."/>
            <person name="Yoshida Y."/>
            <person name="Ohtoshi R."/>
            <person name="Malay A.D."/>
            <person name="Moran D.A.P."/>
            <person name="Tomita M."/>
            <person name="Numata K."/>
            <person name="Arakawa K."/>
        </authorList>
    </citation>
    <scope>NUCLEOTIDE SEQUENCE</scope>
</reference>
<proteinExistence type="predicted"/>
<comment type="caution">
    <text evidence="1">The sequence shown here is derived from an EMBL/GenBank/DDBJ whole genome shotgun (WGS) entry which is preliminary data.</text>
</comment>